<evidence type="ECO:0000256" key="5">
    <source>
        <dbReference type="SAM" id="MobiDB-lite"/>
    </source>
</evidence>
<dbReference type="Gene3D" id="1.20.1530.20">
    <property type="match status" value="1"/>
</dbReference>
<evidence type="ECO:0000313" key="7">
    <source>
        <dbReference type="EMBL" id="MCN9244808.1"/>
    </source>
</evidence>
<protein>
    <submittedName>
        <fullName evidence="7">Sodium-dependent transporter</fullName>
    </submittedName>
</protein>
<feature type="transmembrane region" description="Helical" evidence="6">
    <location>
        <begin position="254"/>
        <end position="274"/>
    </location>
</feature>
<feature type="transmembrane region" description="Helical" evidence="6">
    <location>
        <begin position="118"/>
        <end position="139"/>
    </location>
</feature>
<organism evidence="7 8">
    <name type="scientific">Streptomyces macrolidinus</name>
    <dbReference type="NCBI Taxonomy" id="2952607"/>
    <lineage>
        <taxon>Bacteria</taxon>
        <taxon>Bacillati</taxon>
        <taxon>Actinomycetota</taxon>
        <taxon>Actinomycetes</taxon>
        <taxon>Kitasatosporales</taxon>
        <taxon>Streptomycetaceae</taxon>
        <taxon>Streptomyces</taxon>
    </lineage>
</organism>
<reference evidence="7 8" key="1">
    <citation type="submission" date="2022-05" db="EMBL/GenBank/DDBJ databases">
        <title>Streptomyces sp. nov. RY43-2 isolated from soil of a peat swamp forest.</title>
        <authorList>
            <person name="Kanchanasin P."/>
            <person name="Tanasupawat S."/>
            <person name="Phongsopitanun W."/>
        </authorList>
    </citation>
    <scope>NUCLEOTIDE SEQUENCE [LARGE SCALE GENOMIC DNA]</scope>
    <source>
        <strain evidence="7 8">RY43-2</strain>
    </source>
</reference>
<keyword evidence="3 6" id="KW-1133">Transmembrane helix</keyword>
<dbReference type="Pfam" id="PF01758">
    <property type="entry name" value="SBF"/>
    <property type="match status" value="1"/>
</dbReference>
<evidence type="ECO:0000313" key="8">
    <source>
        <dbReference type="Proteomes" id="UP001523219"/>
    </source>
</evidence>
<keyword evidence="4 6" id="KW-0472">Membrane</keyword>
<evidence type="ECO:0000256" key="3">
    <source>
        <dbReference type="ARBA" id="ARBA00022989"/>
    </source>
</evidence>
<accession>A0ABT0ZMQ1</accession>
<evidence type="ECO:0000256" key="2">
    <source>
        <dbReference type="ARBA" id="ARBA00022692"/>
    </source>
</evidence>
<evidence type="ECO:0000256" key="1">
    <source>
        <dbReference type="ARBA" id="ARBA00004141"/>
    </source>
</evidence>
<name>A0ABT0ZMQ1_9ACTN</name>
<feature type="transmembrane region" description="Helical" evidence="6">
    <location>
        <begin position="184"/>
        <end position="209"/>
    </location>
</feature>
<proteinExistence type="predicted"/>
<keyword evidence="2 6" id="KW-0812">Transmembrane</keyword>
<feature type="transmembrane region" description="Helical" evidence="6">
    <location>
        <begin position="55"/>
        <end position="72"/>
    </location>
</feature>
<feature type="region of interest" description="Disordered" evidence="5">
    <location>
        <begin position="342"/>
        <end position="386"/>
    </location>
</feature>
<evidence type="ECO:0000256" key="6">
    <source>
        <dbReference type="SAM" id="Phobius"/>
    </source>
</evidence>
<comment type="caution">
    <text evidence="7">The sequence shown here is derived from an EMBL/GenBank/DDBJ whole genome shotgun (WGS) entry which is preliminary data.</text>
</comment>
<feature type="transmembrane region" description="Helical" evidence="6">
    <location>
        <begin position="221"/>
        <end position="242"/>
    </location>
</feature>
<dbReference type="PANTHER" id="PTHR10361:SF28">
    <property type="entry name" value="P3 PROTEIN-RELATED"/>
    <property type="match status" value="1"/>
</dbReference>
<feature type="transmembrane region" description="Helical" evidence="6">
    <location>
        <begin position="146"/>
        <end position="164"/>
    </location>
</feature>
<dbReference type="Proteomes" id="UP001523219">
    <property type="component" value="Unassembled WGS sequence"/>
</dbReference>
<dbReference type="InterPro" id="IPR004710">
    <property type="entry name" value="Bilac:Na_transpt"/>
</dbReference>
<evidence type="ECO:0000256" key="4">
    <source>
        <dbReference type="ARBA" id="ARBA00023136"/>
    </source>
</evidence>
<comment type="subcellular location">
    <subcellularLocation>
        <location evidence="1">Membrane</location>
        <topology evidence="1">Multi-pass membrane protein</topology>
    </subcellularLocation>
</comment>
<dbReference type="PANTHER" id="PTHR10361">
    <property type="entry name" value="SODIUM-BILE ACID COTRANSPORTER"/>
    <property type="match status" value="1"/>
</dbReference>
<sequence length="405" mass="41877">MTSEQPLPRRLSGWLNARLGRATVLSYAAAFLAPNAAHALRESTAHVVGTRAGLPTLLLTVILFSAAYQVTSQELAASLRHPKVVAAGLAAHLVTPFVLASTAAAVLSMTGAAGSADFVPMALALVATTPVAAGATVWITRGSGDGAAMISIVVLSALLSPLTLPATIGILDRAGLLGQHHTSFLAAVSVSTRGFLTLAVTLPCAAGLLCRWLSPPLAQKWALDLAPLVAMLAVLTLTYVNVSAASPLLELSSVPALLLAVTSACAACLLAFHVGRRAARLLRLPHEAAATVTLACGMNNVSVSAVLATTALAAEPYLLLTALAYGLTQKVAAHRAVRCTRRSANRPGSPGGAAGCRWPAPIGSRGLRPARGTDGFRSRWRSPRGSSGVRAIRAGWHRWSPRLRR</sequence>
<dbReference type="InterPro" id="IPR002657">
    <property type="entry name" value="BilAc:Na_symport/Acr3"/>
</dbReference>
<keyword evidence="8" id="KW-1185">Reference proteome</keyword>
<gene>
    <name evidence="7" type="ORF">NGF19_29185</name>
</gene>
<feature type="transmembrane region" description="Helical" evidence="6">
    <location>
        <begin position="84"/>
        <end position="106"/>
    </location>
</feature>
<dbReference type="InterPro" id="IPR038770">
    <property type="entry name" value="Na+/solute_symporter_sf"/>
</dbReference>
<dbReference type="EMBL" id="JAMWMR010000047">
    <property type="protein sequence ID" value="MCN9244808.1"/>
    <property type="molecule type" value="Genomic_DNA"/>
</dbReference>
<dbReference type="RefSeq" id="WP_252428739.1">
    <property type="nucleotide sequence ID" value="NZ_JAMWMR010000047.1"/>
</dbReference>